<dbReference type="AlphaFoldDB" id="A0A164QA11"/>
<keyword evidence="3" id="KW-0808">Transferase</keyword>
<dbReference type="InterPro" id="IPR000719">
    <property type="entry name" value="Prot_kinase_dom"/>
</dbReference>
<organism evidence="3 4">
    <name type="scientific">Sistotremastrum niveocremeum HHB9708</name>
    <dbReference type="NCBI Taxonomy" id="1314777"/>
    <lineage>
        <taxon>Eukaryota</taxon>
        <taxon>Fungi</taxon>
        <taxon>Dikarya</taxon>
        <taxon>Basidiomycota</taxon>
        <taxon>Agaricomycotina</taxon>
        <taxon>Agaricomycetes</taxon>
        <taxon>Sistotremastrales</taxon>
        <taxon>Sistotremastraceae</taxon>
        <taxon>Sertulicium</taxon>
        <taxon>Sertulicium niveocremeum</taxon>
    </lineage>
</organism>
<dbReference type="STRING" id="1314777.A0A164QA11"/>
<keyword evidence="3" id="KW-0418">Kinase</keyword>
<protein>
    <submittedName>
        <fullName evidence="3">Kinase-like protein</fullName>
    </submittedName>
</protein>
<feature type="domain" description="Protein kinase" evidence="2">
    <location>
        <begin position="152"/>
        <end position="417"/>
    </location>
</feature>
<feature type="region of interest" description="Disordered" evidence="1">
    <location>
        <begin position="1"/>
        <end position="37"/>
    </location>
</feature>
<dbReference type="PANTHER" id="PTHR44329:SF214">
    <property type="entry name" value="PROTEIN KINASE DOMAIN-CONTAINING PROTEIN"/>
    <property type="match status" value="1"/>
</dbReference>
<dbReference type="EMBL" id="KV419427">
    <property type="protein sequence ID" value="KZS89467.1"/>
    <property type="molecule type" value="Genomic_DNA"/>
</dbReference>
<evidence type="ECO:0000256" key="1">
    <source>
        <dbReference type="SAM" id="MobiDB-lite"/>
    </source>
</evidence>
<sequence length="470" mass="54047">MTGIRDKLKNIIPPRMTNPDPLATPIRRPQPSASRSTIEDRYDECHHVLKEAHYTNQFAIRDPDVERVVGVENALELEELIDIALVRVEELRFKDNWLHNLVPFAKWSLDRDFQKTKRGAERFHRKASDSLRRLQNAKGDVILEFEDGWLQFHENRSESPGSYGQVQKSCDRETLRRQFKREGEIWMKLQHPNIAYLFAIFEPVNPRWGEVMLISPWAELGTATKYLQQFENSNHTPGIIGDIIDAVEYMHSEDVLTYHGDLKGNNVLLFEGSDRPIAKLTDFGLSKICAPTPIAASRVGGNAYWMSPEVTFAREALLSADTAEIPELVLTAQADVWSLGMTIFELMSRSENPMRDRSTDSVTKLLKGSAQAIDAELHDYLLCLPDAFQPLLRSLLAADPDRRPNMTMVKSTWQRIIREQDEIGQWSTILSCVQPPFCHYYPAVSESTTDCFGSWRKWMEQRRQMRRVSN</sequence>
<dbReference type="InterPro" id="IPR011009">
    <property type="entry name" value="Kinase-like_dom_sf"/>
</dbReference>
<dbReference type="PROSITE" id="PS50011">
    <property type="entry name" value="PROTEIN_KINASE_DOM"/>
    <property type="match status" value="1"/>
</dbReference>
<evidence type="ECO:0000259" key="2">
    <source>
        <dbReference type="PROSITE" id="PS50011"/>
    </source>
</evidence>
<dbReference type="SMART" id="SM00220">
    <property type="entry name" value="S_TKc"/>
    <property type="match status" value="1"/>
</dbReference>
<dbReference type="CDD" id="cd00180">
    <property type="entry name" value="PKc"/>
    <property type="match status" value="1"/>
</dbReference>
<dbReference type="GO" id="GO:0005524">
    <property type="term" value="F:ATP binding"/>
    <property type="evidence" value="ECO:0007669"/>
    <property type="project" value="InterPro"/>
</dbReference>
<accession>A0A164QA11</accession>
<dbReference type="OrthoDB" id="346907at2759"/>
<name>A0A164QA11_9AGAM</name>
<proteinExistence type="predicted"/>
<gene>
    <name evidence="3" type="ORF">SISNIDRAFT_497466</name>
</gene>
<reference evidence="3 4" key="1">
    <citation type="journal article" date="2016" name="Mol. Biol. Evol.">
        <title>Comparative Genomics of Early-Diverging Mushroom-Forming Fungi Provides Insights into the Origins of Lignocellulose Decay Capabilities.</title>
        <authorList>
            <person name="Nagy L.G."/>
            <person name="Riley R."/>
            <person name="Tritt A."/>
            <person name="Adam C."/>
            <person name="Daum C."/>
            <person name="Floudas D."/>
            <person name="Sun H."/>
            <person name="Yadav J.S."/>
            <person name="Pangilinan J."/>
            <person name="Larsson K.H."/>
            <person name="Matsuura K."/>
            <person name="Barry K."/>
            <person name="Labutti K."/>
            <person name="Kuo R."/>
            <person name="Ohm R.A."/>
            <person name="Bhattacharya S.S."/>
            <person name="Shirouzu T."/>
            <person name="Yoshinaga Y."/>
            <person name="Martin F.M."/>
            <person name="Grigoriev I.V."/>
            <person name="Hibbett D.S."/>
        </authorList>
    </citation>
    <scope>NUCLEOTIDE SEQUENCE [LARGE SCALE GENOMIC DNA]</scope>
    <source>
        <strain evidence="3 4">HHB9708</strain>
    </source>
</reference>
<evidence type="ECO:0000313" key="3">
    <source>
        <dbReference type="EMBL" id="KZS89467.1"/>
    </source>
</evidence>
<dbReference type="GO" id="GO:0004674">
    <property type="term" value="F:protein serine/threonine kinase activity"/>
    <property type="evidence" value="ECO:0007669"/>
    <property type="project" value="TreeGrafter"/>
</dbReference>
<dbReference type="SUPFAM" id="SSF56112">
    <property type="entry name" value="Protein kinase-like (PK-like)"/>
    <property type="match status" value="1"/>
</dbReference>
<dbReference type="PANTHER" id="PTHR44329">
    <property type="entry name" value="SERINE/THREONINE-PROTEIN KINASE TNNI3K-RELATED"/>
    <property type="match status" value="1"/>
</dbReference>
<keyword evidence="4" id="KW-1185">Reference proteome</keyword>
<dbReference type="Proteomes" id="UP000076722">
    <property type="component" value="Unassembled WGS sequence"/>
</dbReference>
<dbReference type="InterPro" id="IPR051681">
    <property type="entry name" value="Ser/Thr_Kinases-Pseudokinases"/>
</dbReference>
<dbReference type="Pfam" id="PF00069">
    <property type="entry name" value="Pkinase"/>
    <property type="match status" value="1"/>
</dbReference>
<dbReference type="Gene3D" id="1.10.510.10">
    <property type="entry name" value="Transferase(Phosphotransferase) domain 1"/>
    <property type="match status" value="1"/>
</dbReference>
<evidence type="ECO:0000313" key="4">
    <source>
        <dbReference type="Proteomes" id="UP000076722"/>
    </source>
</evidence>